<dbReference type="AlphaFoldDB" id="A0A8W8M1A2"/>
<protein>
    <submittedName>
        <fullName evidence="2">Uncharacterized protein</fullName>
    </submittedName>
</protein>
<evidence type="ECO:0000313" key="2">
    <source>
        <dbReference type="EnsemblMetazoa" id="G30738.1:cds"/>
    </source>
</evidence>
<dbReference type="Proteomes" id="UP000005408">
    <property type="component" value="Unassembled WGS sequence"/>
</dbReference>
<feature type="chain" id="PRO_5036461004" evidence="1">
    <location>
        <begin position="24"/>
        <end position="217"/>
    </location>
</feature>
<organism evidence="2 3">
    <name type="scientific">Magallana gigas</name>
    <name type="common">Pacific oyster</name>
    <name type="synonym">Crassostrea gigas</name>
    <dbReference type="NCBI Taxonomy" id="29159"/>
    <lineage>
        <taxon>Eukaryota</taxon>
        <taxon>Metazoa</taxon>
        <taxon>Spiralia</taxon>
        <taxon>Lophotrochozoa</taxon>
        <taxon>Mollusca</taxon>
        <taxon>Bivalvia</taxon>
        <taxon>Autobranchia</taxon>
        <taxon>Pteriomorphia</taxon>
        <taxon>Ostreida</taxon>
        <taxon>Ostreoidea</taxon>
        <taxon>Ostreidae</taxon>
        <taxon>Magallana</taxon>
    </lineage>
</organism>
<proteinExistence type="predicted"/>
<name>A0A8W8M1A2_MAGGI</name>
<keyword evidence="3" id="KW-1185">Reference proteome</keyword>
<feature type="signal peptide" evidence="1">
    <location>
        <begin position="1"/>
        <end position="23"/>
    </location>
</feature>
<dbReference type="EnsemblMetazoa" id="G30738.1">
    <property type="protein sequence ID" value="G30738.1:cds"/>
    <property type="gene ID" value="G30738"/>
</dbReference>
<accession>A0A8W8M1A2</accession>
<evidence type="ECO:0000256" key="1">
    <source>
        <dbReference type="SAM" id="SignalP"/>
    </source>
</evidence>
<sequence length="217" mass="24887">MMLEARTVCVVILVLILPSVCYSLANITVSFDKDACFFSQRSVGADTIYHVTYDGTPIDPLLCSMMKFSGGDSSRINTYRVCVSLLHYEDPDCAIWFGYIIATDQIGVFNCTVMPPSPYCNKYTDVAFKIQIKSNTNANTTKNVKFRMKVYAELETDCEHRSKDKCKDLAFIYLFAFSKNYHCFRICVKKLTLEMAKQQHILCCWYFLVGCSLLFLW</sequence>
<reference evidence="2" key="1">
    <citation type="submission" date="2022-08" db="UniProtKB">
        <authorList>
            <consortium name="EnsemblMetazoa"/>
        </authorList>
    </citation>
    <scope>IDENTIFICATION</scope>
    <source>
        <strain evidence="2">05x7-T-G4-1.051#20</strain>
    </source>
</reference>
<evidence type="ECO:0000313" key="3">
    <source>
        <dbReference type="Proteomes" id="UP000005408"/>
    </source>
</evidence>
<keyword evidence="1" id="KW-0732">Signal</keyword>